<evidence type="ECO:0000256" key="11">
    <source>
        <dbReference type="SAM" id="MobiDB-lite"/>
    </source>
</evidence>
<dbReference type="Gene3D" id="1.25.40.20">
    <property type="entry name" value="Ankyrin repeat-containing domain"/>
    <property type="match status" value="1"/>
</dbReference>
<dbReference type="InterPro" id="IPR037319">
    <property type="entry name" value="Rrp40_S1"/>
</dbReference>
<feature type="repeat" description="ANK" evidence="10">
    <location>
        <begin position="419"/>
        <end position="451"/>
    </location>
</feature>
<evidence type="ECO:0000256" key="2">
    <source>
        <dbReference type="ARBA" id="ARBA00004604"/>
    </source>
</evidence>
<evidence type="ECO:0000256" key="6">
    <source>
        <dbReference type="ARBA" id="ARBA00022835"/>
    </source>
</evidence>
<dbReference type="InterPro" id="IPR012340">
    <property type="entry name" value="NA-bd_OB-fold"/>
</dbReference>
<dbReference type="Pfam" id="PF13857">
    <property type="entry name" value="Ank_5"/>
    <property type="match status" value="1"/>
</dbReference>
<feature type="repeat" description="ANK" evidence="10">
    <location>
        <begin position="340"/>
        <end position="372"/>
    </location>
</feature>
<dbReference type="GO" id="GO:0005730">
    <property type="term" value="C:nucleolus"/>
    <property type="evidence" value="ECO:0007669"/>
    <property type="project" value="UniProtKB-SubCell"/>
</dbReference>
<dbReference type="InterPro" id="IPR026699">
    <property type="entry name" value="Exosome_RNA_bind1/RRP40/RRP4"/>
</dbReference>
<evidence type="ECO:0000259" key="12">
    <source>
        <dbReference type="Pfam" id="PF15985"/>
    </source>
</evidence>
<dbReference type="Gene3D" id="3.30.1370.10">
    <property type="entry name" value="K Homology domain, type 1"/>
    <property type="match status" value="1"/>
</dbReference>
<proteinExistence type="inferred from homology"/>
<dbReference type="SMART" id="SM00248">
    <property type="entry name" value="ANK"/>
    <property type="match status" value="3"/>
</dbReference>
<dbReference type="SUPFAM" id="SSF50249">
    <property type="entry name" value="Nucleic acid-binding proteins"/>
    <property type="match status" value="1"/>
</dbReference>
<dbReference type="CDD" id="cd22526">
    <property type="entry name" value="KH-I_Rrp40"/>
    <property type="match status" value="1"/>
</dbReference>
<evidence type="ECO:0000256" key="9">
    <source>
        <dbReference type="ARBA" id="ARBA00030615"/>
    </source>
</evidence>
<evidence type="ECO:0000313" key="13">
    <source>
        <dbReference type="Proteomes" id="UP000887581"/>
    </source>
</evidence>
<comment type="subcellular location">
    <subcellularLocation>
        <location evidence="1">Cytoplasm</location>
    </subcellularLocation>
    <subcellularLocation>
        <location evidence="2">Nucleus</location>
        <location evidence="2">Nucleolus</location>
    </subcellularLocation>
</comment>
<dbReference type="Pfam" id="PF12796">
    <property type="entry name" value="Ank_2"/>
    <property type="match status" value="1"/>
</dbReference>
<dbReference type="GO" id="GO:0071038">
    <property type="term" value="P:TRAMP-dependent tRNA surveillance pathway"/>
    <property type="evidence" value="ECO:0007669"/>
    <property type="project" value="TreeGrafter"/>
</dbReference>
<dbReference type="Gene3D" id="2.40.50.140">
    <property type="entry name" value="Nucleic acid-binding proteins"/>
    <property type="match status" value="1"/>
</dbReference>
<dbReference type="GO" id="GO:0034475">
    <property type="term" value="P:U4 snRNA 3'-end processing"/>
    <property type="evidence" value="ECO:0007669"/>
    <property type="project" value="TreeGrafter"/>
</dbReference>
<reference evidence="14" key="1">
    <citation type="submission" date="2022-11" db="UniProtKB">
        <authorList>
            <consortium name="WormBaseParasite"/>
        </authorList>
    </citation>
    <scope>IDENTIFICATION</scope>
</reference>
<keyword evidence="7" id="KW-0694">RNA-binding</keyword>
<sequence length="1321" mass="147212">MKLQSLSLRYHNAAMAYAVRAGDHDLQYRCLLSKLNFSGDQRLKTAIELVHVAGNLDQEASCEAKFILAQVQEKIRAKDFVGAKWDLISMLASKEHEKLDPEEQKSFYQVLITAYKTTERLRVLTSAEEYAKMKINEKLGDSLYEAGFCETSLEFYKQMLTYANQTEDKIKALVSIAETAKELDRYKDAFDCFVEVKNLENTLDISDAKRADTNICIASVAANMNSFPAEKVLELFRKSECLAVYNRQKKTIYENMLAYMKENDVGEELRVEFEMKLSSLGNDAEDDGHSETDGENEENFVDKWDEMSDTQILAYCNEEASRHSMEERMRSEKDKKINLYGETRMHEAARGNDTNYLEMLIEMGYNINVRDEGGWTPLHEAVGALKFENVQILAKAGANLNLQSNEGTLSADGERTDSGGLTPLMEACDRGATAIVDLLLKFGANVTIKNRDNWTALDFFRNSLEMGMVEDEVMEEAKQLVTVMEKRLKEANITVNAEPPPKKLKLSDKSKPKTHLNAPFGEFLDPNVSNLREYQKTMNVVGRGETHDRMNIWLNDFDASFDEDVDSEATHSRLLSPTLDDLLTTTDNLTEFPHITSSVPSSSVPLLLDQQQSSTMENGGNARQMKRNLSTDFNDGASSSFGSTVLAGPLNSSKSGRKEANNRPSVERSLGSDSDGESLVKSHPSVRDRQTESPRGIELQRFKRCSVEKLANTNKVVERKIRSISPSLSISSSLMNQIFIKIIIKKDDGAHLKTKGMPFASSCIIGDIRKRCKEELKGDVEYTSMTICHDDCELSDDTPVELVLSNEKILYCIIGGCTKPSAAQIYTKRTKLLMANVLRALTESTSGSLDLRELNIGDDDAIYAAVEVLQSDLLELYLDGNSLSISFIDLVSKLLRHLTLLNLPCCALKSRNLRQLIGDHTACSTLSRLDLSYNNLSDVTSDNLVVFVSLCPNLTHLKLASCNINQSAANGLIQQIKKIISLEVLDLSFNSSINSDHASEILQVCENLKHLNLSCTSVSKMDNMPKMERKLEALILSLNNLHNSNYTAQWSLTYCPNMTLLDLSATAAISSLIEICEMAEIHLPGDIVSLTVPGQKQTEVIGCGLERVVNKPDQLLVVQPGIRRVSHGKQWMAVHSRRYVPRKGDRIIGVVISTHGESFKIDIGAADIAFISFLSFEGATRRNRPNLKVGDLIYASVAVATKHLEPELTCIDNEGRARGMGLLPSGGFVFKTSLNLVRRILSPSSKLLSLLGKDIKFEITAGINGRIWIKGINVVEMVAVYQVIKDSEFVPEPDISAFVEKRICRLRGFPVADEADNDRIM</sequence>
<dbReference type="InterPro" id="IPR011990">
    <property type="entry name" value="TPR-like_helical_dom_sf"/>
</dbReference>
<dbReference type="InterPro" id="IPR032675">
    <property type="entry name" value="LRR_dom_sf"/>
</dbReference>
<dbReference type="GO" id="GO:0071035">
    <property type="term" value="P:nuclear polyadenylation-dependent rRNA catabolic process"/>
    <property type="evidence" value="ECO:0007669"/>
    <property type="project" value="TreeGrafter"/>
</dbReference>
<evidence type="ECO:0000256" key="7">
    <source>
        <dbReference type="ARBA" id="ARBA00022884"/>
    </source>
</evidence>
<evidence type="ECO:0000313" key="14">
    <source>
        <dbReference type="WBParaSite" id="sdigi.contig452.g8418.t1"/>
    </source>
</evidence>
<feature type="domain" description="K Homology" evidence="12">
    <location>
        <begin position="1227"/>
        <end position="1271"/>
    </location>
</feature>
<dbReference type="GO" id="GO:0000177">
    <property type="term" value="C:cytoplasmic exosome (RNase complex)"/>
    <property type="evidence" value="ECO:0007669"/>
    <property type="project" value="TreeGrafter"/>
</dbReference>
<evidence type="ECO:0000256" key="3">
    <source>
        <dbReference type="ARBA" id="ARBA00007841"/>
    </source>
</evidence>
<dbReference type="WBParaSite" id="sdigi.contig452.g8418.t1">
    <property type="protein sequence ID" value="sdigi.contig452.g8418.t1"/>
    <property type="gene ID" value="sdigi.contig452.g8418"/>
</dbReference>
<dbReference type="Pfam" id="PF15985">
    <property type="entry name" value="KH_6"/>
    <property type="match status" value="1"/>
</dbReference>
<keyword evidence="8" id="KW-0539">Nucleus</keyword>
<evidence type="ECO:0000256" key="5">
    <source>
        <dbReference type="ARBA" id="ARBA00022552"/>
    </source>
</evidence>
<dbReference type="InterPro" id="IPR036770">
    <property type="entry name" value="Ankyrin_rpt-contain_sf"/>
</dbReference>
<dbReference type="SUPFAM" id="SSF54791">
    <property type="entry name" value="Eukaryotic type KH-domain (KH-domain type I)"/>
    <property type="match status" value="1"/>
</dbReference>
<feature type="region of interest" description="Disordered" evidence="11">
    <location>
        <begin position="644"/>
        <end position="697"/>
    </location>
</feature>
<evidence type="ECO:0000256" key="1">
    <source>
        <dbReference type="ARBA" id="ARBA00004496"/>
    </source>
</evidence>
<keyword evidence="10" id="KW-0040">ANK repeat</keyword>
<dbReference type="InterPro" id="IPR002110">
    <property type="entry name" value="Ankyrin_rpt"/>
</dbReference>
<dbReference type="GO" id="GO:0000176">
    <property type="term" value="C:nuclear exosome (RNase complex)"/>
    <property type="evidence" value="ECO:0007669"/>
    <property type="project" value="TreeGrafter"/>
</dbReference>
<organism evidence="13 14">
    <name type="scientific">Setaria digitata</name>
    <dbReference type="NCBI Taxonomy" id="48799"/>
    <lineage>
        <taxon>Eukaryota</taxon>
        <taxon>Metazoa</taxon>
        <taxon>Ecdysozoa</taxon>
        <taxon>Nematoda</taxon>
        <taxon>Chromadorea</taxon>
        <taxon>Rhabditida</taxon>
        <taxon>Spirurina</taxon>
        <taxon>Spiruromorpha</taxon>
        <taxon>Filarioidea</taxon>
        <taxon>Setariidae</taxon>
        <taxon>Setaria</taxon>
    </lineage>
</organism>
<keyword evidence="5" id="KW-0698">rRNA processing</keyword>
<dbReference type="SUPFAM" id="SSF48403">
    <property type="entry name" value="Ankyrin repeat"/>
    <property type="match status" value="1"/>
</dbReference>
<evidence type="ECO:0000256" key="8">
    <source>
        <dbReference type="ARBA" id="ARBA00023242"/>
    </source>
</evidence>
<dbReference type="Pfam" id="PF21262">
    <property type="entry name" value="RRP40_S1"/>
    <property type="match status" value="1"/>
</dbReference>
<dbReference type="InterPro" id="IPR004088">
    <property type="entry name" value="KH_dom_type_1"/>
</dbReference>
<dbReference type="FunFam" id="2.40.50.140:FF:000112">
    <property type="entry name" value="Exosome complex component RRP40"/>
    <property type="match status" value="1"/>
</dbReference>
<dbReference type="Gene3D" id="1.25.40.10">
    <property type="entry name" value="Tetratricopeptide repeat domain"/>
    <property type="match status" value="1"/>
</dbReference>
<dbReference type="InterPro" id="IPR036612">
    <property type="entry name" value="KH_dom_type_1_sf"/>
</dbReference>
<dbReference type="GO" id="GO:0003723">
    <property type="term" value="F:RNA binding"/>
    <property type="evidence" value="ECO:0007669"/>
    <property type="project" value="UniProtKB-KW"/>
</dbReference>
<protein>
    <recommendedName>
        <fullName evidence="9">Ribosomal RNA-processing protein 40</fullName>
    </recommendedName>
</protein>
<dbReference type="PANTHER" id="PTHR21321:SF1">
    <property type="entry name" value="EXOSOME COMPLEX COMPONENT RRP40"/>
    <property type="match status" value="1"/>
</dbReference>
<keyword evidence="4" id="KW-0963">Cytoplasm</keyword>
<dbReference type="PROSITE" id="PS50088">
    <property type="entry name" value="ANK_REPEAT"/>
    <property type="match status" value="3"/>
</dbReference>
<keyword evidence="6" id="KW-0271">Exosome</keyword>
<dbReference type="PROSITE" id="PS50297">
    <property type="entry name" value="ANK_REP_REGION"/>
    <property type="match status" value="3"/>
</dbReference>
<dbReference type="PANTHER" id="PTHR21321">
    <property type="entry name" value="PNAS-3 RELATED"/>
    <property type="match status" value="1"/>
</dbReference>
<dbReference type="GO" id="GO:0000467">
    <property type="term" value="P:exonucleolytic trimming to generate mature 3'-end of 5.8S rRNA from tricistronic rRNA transcript (SSU-rRNA, 5.8S rRNA, LSU-rRNA)"/>
    <property type="evidence" value="ECO:0007669"/>
    <property type="project" value="TreeGrafter"/>
</dbReference>
<dbReference type="CDD" id="cd05790">
    <property type="entry name" value="S1_Rrp40"/>
    <property type="match status" value="1"/>
</dbReference>
<dbReference type="SUPFAM" id="SSF52047">
    <property type="entry name" value="RNI-like"/>
    <property type="match status" value="1"/>
</dbReference>
<dbReference type="InterPro" id="IPR049469">
    <property type="entry name" value="RRP40_KH-I"/>
</dbReference>
<name>A0A915PV28_9BILA</name>
<dbReference type="GO" id="GO:0071051">
    <property type="term" value="P:poly(A)-dependent snoRNA 3'-end processing"/>
    <property type="evidence" value="ECO:0007669"/>
    <property type="project" value="TreeGrafter"/>
</dbReference>
<dbReference type="GO" id="GO:0071034">
    <property type="term" value="P:CUT catabolic process"/>
    <property type="evidence" value="ECO:0007669"/>
    <property type="project" value="TreeGrafter"/>
</dbReference>
<dbReference type="Proteomes" id="UP000887581">
    <property type="component" value="Unplaced"/>
</dbReference>
<evidence type="ECO:0000256" key="4">
    <source>
        <dbReference type="ARBA" id="ARBA00022490"/>
    </source>
</evidence>
<accession>A0A915PV28</accession>
<dbReference type="Gene3D" id="3.80.10.10">
    <property type="entry name" value="Ribonuclease Inhibitor"/>
    <property type="match status" value="1"/>
</dbReference>
<evidence type="ECO:0000256" key="10">
    <source>
        <dbReference type="PROSITE-ProRule" id="PRU00023"/>
    </source>
</evidence>
<feature type="repeat" description="ANK" evidence="10">
    <location>
        <begin position="373"/>
        <end position="405"/>
    </location>
</feature>
<keyword evidence="13" id="KW-1185">Reference proteome</keyword>
<comment type="similarity">
    <text evidence="3">Belongs to the RRP40 family.</text>
</comment>